<organism evidence="2 3">
    <name type="scientific">Rhizobium leguminosarum bv. viciae</name>
    <dbReference type="NCBI Taxonomy" id="387"/>
    <lineage>
        <taxon>Bacteria</taxon>
        <taxon>Pseudomonadati</taxon>
        <taxon>Pseudomonadota</taxon>
        <taxon>Alphaproteobacteria</taxon>
        <taxon>Hyphomicrobiales</taxon>
        <taxon>Rhizobiaceae</taxon>
        <taxon>Rhizobium/Agrobacterium group</taxon>
        <taxon>Rhizobium</taxon>
    </lineage>
</organism>
<evidence type="ECO:0000313" key="3">
    <source>
        <dbReference type="Proteomes" id="UP000662259"/>
    </source>
</evidence>
<reference evidence="2" key="1">
    <citation type="submission" date="2019-10" db="EMBL/GenBank/DDBJ databases">
        <title>Rhizobium leguminosarum symbiovar viciae collection.</title>
        <authorList>
            <person name="Boivin S."/>
            <person name="Lepetit M."/>
        </authorList>
    </citation>
    <scope>NUCLEOTIDE SEQUENCE</scope>
    <source>
        <strain evidence="2">L143</strain>
    </source>
</reference>
<comment type="caution">
    <text evidence="2">The sequence shown here is derived from an EMBL/GenBank/DDBJ whole genome shotgun (WGS) entry which is preliminary data.</text>
</comment>
<dbReference type="AlphaFoldDB" id="A0A8I2GUL0"/>
<keyword evidence="1" id="KW-0812">Transmembrane</keyword>
<evidence type="ECO:0008006" key="4">
    <source>
        <dbReference type="Google" id="ProtNLM"/>
    </source>
</evidence>
<sequence>MSTMLQQKLIDLRPAAFSSFETSRGIPMTFGSDAVKAGWRWALILLHVLLWAALALQAYRTAGAYKFASCWQIIPIYFPLLNMLLWAIAISSFLVVLAAIFRPSICRHASFWAACHGMILTAGLLVCNYSAYAAAGQVSCL</sequence>
<keyword evidence="1" id="KW-0472">Membrane</keyword>
<proteinExistence type="predicted"/>
<dbReference type="EMBL" id="WIEZ01000017">
    <property type="protein sequence ID" value="NKM48679.1"/>
    <property type="molecule type" value="Genomic_DNA"/>
</dbReference>
<feature type="transmembrane region" description="Helical" evidence="1">
    <location>
        <begin position="38"/>
        <end position="56"/>
    </location>
</feature>
<accession>A0A8I2GUL0</accession>
<feature type="transmembrane region" description="Helical" evidence="1">
    <location>
        <begin position="113"/>
        <end position="135"/>
    </location>
</feature>
<protein>
    <recommendedName>
        <fullName evidence="4">Transmembrane protein</fullName>
    </recommendedName>
</protein>
<dbReference type="Proteomes" id="UP000662259">
    <property type="component" value="Unassembled WGS sequence"/>
</dbReference>
<evidence type="ECO:0000256" key="1">
    <source>
        <dbReference type="SAM" id="Phobius"/>
    </source>
</evidence>
<feature type="transmembrane region" description="Helical" evidence="1">
    <location>
        <begin position="76"/>
        <end position="101"/>
    </location>
</feature>
<keyword evidence="1" id="KW-1133">Transmembrane helix</keyword>
<gene>
    <name evidence="2" type="ORF">GFL91_27700</name>
</gene>
<evidence type="ECO:0000313" key="2">
    <source>
        <dbReference type="EMBL" id="NKM48679.1"/>
    </source>
</evidence>
<name>A0A8I2GUL0_RHILV</name>
<dbReference type="RefSeq" id="WP_094086542.1">
    <property type="nucleotide sequence ID" value="NZ_CP022564.1"/>
</dbReference>